<feature type="non-terminal residue" evidence="2">
    <location>
        <position position="126"/>
    </location>
</feature>
<sequence>MLGGYWKVLARGILFILFLFHPKGRHRERQKAWSPVSGARRGRTHHLLYANRFEAVRRKRKPEQKVSVLSRDPPSHFNVKSVHEVDLRTNGVKPIRRSAKVALDVNGPYTLYTGPPDWLTPDKPRL</sequence>
<proteinExistence type="predicted"/>
<reference evidence="2 3" key="1">
    <citation type="journal article" date="2023" name="Sci. Data">
        <title>Genome assembly of the Korean intertidal mud-creeper Batillaria attramentaria.</title>
        <authorList>
            <person name="Patra A.K."/>
            <person name="Ho P.T."/>
            <person name="Jun S."/>
            <person name="Lee S.J."/>
            <person name="Kim Y."/>
            <person name="Won Y.J."/>
        </authorList>
    </citation>
    <scope>NUCLEOTIDE SEQUENCE [LARGE SCALE GENOMIC DNA]</scope>
    <source>
        <strain evidence="2">Wonlab-2016</strain>
    </source>
</reference>
<evidence type="ECO:0000256" key="1">
    <source>
        <dbReference type="SAM" id="SignalP"/>
    </source>
</evidence>
<feature type="chain" id="PRO_5044841400" evidence="1">
    <location>
        <begin position="26"/>
        <end position="126"/>
    </location>
</feature>
<dbReference type="EMBL" id="JACVVK020000018">
    <property type="protein sequence ID" value="KAK7503799.1"/>
    <property type="molecule type" value="Genomic_DNA"/>
</dbReference>
<name>A0ABD0LXM6_9CAEN</name>
<protein>
    <submittedName>
        <fullName evidence="2">Uncharacterized protein</fullName>
    </submittedName>
</protein>
<dbReference type="Proteomes" id="UP001519460">
    <property type="component" value="Unassembled WGS sequence"/>
</dbReference>
<accession>A0ABD0LXM6</accession>
<keyword evidence="1" id="KW-0732">Signal</keyword>
<dbReference type="AlphaFoldDB" id="A0ABD0LXM6"/>
<keyword evidence="3" id="KW-1185">Reference proteome</keyword>
<evidence type="ECO:0000313" key="3">
    <source>
        <dbReference type="Proteomes" id="UP001519460"/>
    </source>
</evidence>
<gene>
    <name evidence="2" type="ORF">BaRGS_00004922</name>
</gene>
<feature type="signal peptide" evidence="1">
    <location>
        <begin position="1"/>
        <end position="25"/>
    </location>
</feature>
<evidence type="ECO:0000313" key="2">
    <source>
        <dbReference type="EMBL" id="KAK7503799.1"/>
    </source>
</evidence>
<organism evidence="2 3">
    <name type="scientific">Batillaria attramentaria</name>
    <dbReference type="NCBI Taxonomy" id="370345"/>
    <lineage>
        <taxon>Eukaryota</taxon>
        <taxon>Metazoa</taxon>
        <taxon>Spiralia</taxon>
        <taxon>Lophotrochozoa</taxon>
        <taxon>Mollusca</taxon>
        <taxon>Gastropoda</taxon>
        <taxon>Caenogastropoda</taxon>
        <taxon>Sorbeoconcha</taxon>
        <taxon>Cerithioidea</taxon>
        <taxon>Batillariidae</taxon>
        <taxon>Batillaria</taxon>
    </lineage>
</organism>
<comment type="caution">
    <text evidence="2">The sequence shown here is derived from an EMBL/GenBank/DDBJ whole genome shotgun (WGS) entry which is preliminary data.</text>
</comment>